<dbReference type="GO" id="GO:0004497">
    <property type="term" value="F:monooxygenase activity"/>
    <property type="evidence" value="ECO:0007669"/>
    <property type="project" value="UniProtKB-KW"/>
</dbReference>
<proteinExistence type="predicted"/>
<dbReference type="EMBL" id="LYPB01000048">
    <property type="protein sequence ID" value="OAS21532.1"/>
    <property type="molecule type" value="Genomic_DNA"/>
</dbReference>
<evidence type="ECO:0000259" key="1">
    <source>
        <dbReference type="Pfam" id="PF03992"/>
    </source>
</evidence>
<dbReference type="RefSeq" id="WP_068662393.1">
    <property type="nucleotide sequence ID" value="NZ_LYPB01000048.1"/>
</dbReference>
<accession>A0A198AJW1</accession>
<feature type="domain" description="ABM" evidence="1">
    <location>
        <begin position="8"/>
        <end position="62"/>
    </location>
</feature>
<dbReference type="AlphaFoldDB" id="A0A198AJW1"/>
<sequence>MTHTNHQVVLNIRFKTKPGKKEEFRTALSSLIKEMSVEQSFISAIVSDDLDQPDDLVIYEIWHGTRDSWLQEEFTKPYRKNYEGTLGELIVDRSISWLEPKGEWGSKLTTAQLG</sequence>
<comment type="caution">
    <text evidence="2">The sequence shown here is derived from an EMBL/GenBank/DDBJ whole genome shotgun (WGS) entry which is preliminary data.</text>
</comment>
<dbReference type="InterPro" id="IPR011008">
    <property type="entry name" value="Dimeric_a/b-barrel"/>
</dbReference>
<reference evidence="2 3" key="1">
    <citation type="submission" date="2016-05" db="EMBL/GenBank/DDBJ databases">
        <title>Paenibacillus sp. 1ZS3-15 nov., isolated from the rhizosphere soil.</title>
        <authorList>
            <person name="Zhang X.X."/>
            <person name="Zhang J."/>
        </authorList>
    </citation>
    <scope>NUCLEOTIDE SEQUENCE [LARGE SCALE GENOMIC DNA]</scope>
    <source>
        <strain evidence="2 3">1ZS3-15</strain>
    </source>
</reference>
<dbReference type="Proteomes" id="UP000078454">
    <property type="component" value="Unassembled WGS sequence"/>
</dbReference>
<dbReference type="Pfam" id="PF03992">
    <property type="entry name" value="ABM"/>
    <property type="match status" value="1"/>
</dbReference>
<keyword evidence="2" id="KW-0560">Oxidoreductase</keyword>
<gene>
    <name evidence="2" type="ORF">A8708_16490</name>
</gene>
<dbReference type="Gene3D" id="3.30.70.100">
    <property type="match status" value="1"/>
</dbReference>
<dbReference type="InterPro" id="IPR007138">
    <property type="entry name" value="ABM_dom"/>
</dbReference>
<evidence type="ECO:0000313" key="3">
    <source>
        <dbReference type="Proteomes" id="UP000078454"/>
    </source>
</evidence>
<name>A0A198AJW1_9BACL</name>
<dbReference type="OrthoDB" id="2612531at2"/>
<keyword evidence="3" id="KW-1185">Reference proteome</keyword>
<evidence type="ECO:0000313" key="2">
    <source>
        <dbReference type="EMBL" id="OAS21532.1"/>
    </source>
</evidence>
<dbReference type="SUPFAM" id="SSF54909">
    <property type="entry name" value="Dimeric alpha+beta barrel"/>
    <property type="match status" value="1"/>
</dbReference>
<keyword evidence="2" id="KW-0503">Monooxygenase</keyword>
<organism evidence="2 3">
    <name type="scientific">Paenibacillus oryzisoli</name>
    <dbReference type="NCBI Taxonomy" id="1850517"/>
    <lineage>
        <taxon>Bacteria</taxon>
        <taxon>Bacillati</taxon>
        <taxon>Bacillota</taxon>
        <taxon>Bacilli</taxon>
        <taxon>Bacillales</taxon>
        <taxon>Paenibacillaceae</taxon>
        <taxon>Paenibacillus</taxon>
    </lineage>
</organism>
<dbReference type="STRING" id="1850517.A8708_16490"/>
<protein>
    <submittedName>
        <fullName evidence="2">Antibiotic biosynthesis monooxygenase</fullName>
    </submittedName>
</protein>